<sequence length="96" mass="10478">MNSGTLQLILINIPVGTSSVVRSANLAVESIEFGAQSKSISELTFGTEMNPRDKSTSDHFKTPPLVPKSKHSTHTSETCMTIAVVRRSLRGRAQMY</sequence>
<reference evidence="3" key="2">
    <citation type="submission" date="2018-09" db="EMBL/GenBank/DDBJ databases">
        <title>Genomic sequence analysis of Gallid alphaherpesvirus 3 strain 301B/1.</title>
        <authorList>
            <person name="Kim T."/>
            <person name="Volkening J.D."/>
            <person name="Spatz S.J."/>
        </authorList>
    </citation>
    <scope>NUCLEOTIDE SEQUENCE</scope>
    <source>
        <strain evidence="3">301B/1</strain>
    </source>
</reference>
<dbReference type="EMBL" id="HQ840738">
    <property type="protein sequence ID" value="AEI00201.1"/>
    <property type="molecule type" value="Genomic_DNA"/>
</dbReference>
<reference evidence="2 4" key="1">
    <citation type="journal article" date="2011" name="Virus Genes">
        <title>Comparative genomic sequence analysis of the Marek's disease vaccine strain SB-1.</title>
        <authorList>
            <person name="Spatz S.J."/>
            <person name="Schat K.A."/>
        </authorList>
    </citation>
    <scope>NUCLEOTIDE SEQUENCE [LARGE SCALE GENOMIC DNA]</scope>
    <source>
        <strain evidence="2">SB-1</strain>
    </source>
</reference>
<evidence type="ECO:0000313" key="2">
    <source>
        <dbReference type="EMBL" id="AEI00201.1"/>
    </source>
</evidence>
<accession>F8TBZ0</accession>
<evidence type="ECO:0000313" key="4">
    <source>
        <dbReference type="Proteomes" id="UP000095860"/>
    </source>
</evidence>
<keyword evidence="4" id="KW-1185">Reference proteome</keyword>
<gene>
    <name evidence="2" type="primary">LORF4</name>
</gene>
<organism evidence="2 4">
    <name type="scientific">Gallid alphaherpesvirus 3</name>
    <dbReference type="NCBI Taxonomy" id="35250"/>
    <lineage>
        <taxon>Viruses</taxon>
        <taxon>Duplodnaviria</taxon>
        <taxon>Heunggongvirae</taxon>
        <taxon>Peploviricota</taxon>
        <taxon>Herviviricetes</taxon>
        <taxon>Herpesvirales</taxon>
        <taxon>Orthoherpesviridae</taxon>
        <taxon>Alphaherpesvirinae</taxon>
        <taxon>Mardivirus</taxon>
        <taxon>Mardivirus gallidalpha3</taxon>
    </lineage>
</organism>
<dbReference type="GeneID" id="80532751"/>
<dbReference type="RefSeq" id="YP_010795592.1">
    <property type="nucleotide sequence ID" value="NC_075702.1"/>
</dbReference>
<proteinExistence type="predicted"/>
<dbReference type="KEGG" id="vg:80532751"/>
<dbReference type="Proteomes" id="UP000095860">
    <property type="component" value="Segment"/>
</dbReference>
<evidence type="ECO:0000256" key="1">
    <source>
        <dbReference type="SAM" id="MobiDB-lite"/>
    </source>
</evidence>
<evidence type="ECO:0000313" key="3">
    <source>
        <dbReference type="EMBL" id="QEY02311.1"/>
    </source>
</evidence>
<name>F8TBZ0_9ALPH</name>
<feature type="region of interest" description="Disordered" evidence="1">
    <location>
        <begin position="44"/>
        <end position="77"/>
    </location>
</feature>
<protein>
    <submittedName>
        <fullName evidence="2">LORF4 protein</fullName>
    </submittedName>
</protein>
<dbReference type="EMBL" id="MH939248">
    <property type="protein sequence ID" value="QEY02311.1"/>
    <property type="molecule type" value="Genomic_DNA"/>
</dbReference>
<feature type="compositionally biased region" description="Basic and acidic residues" evidence="1">
    <location>
        <begin position="50"/>
        <end position="61"/>
    </location>
</feature>